<proteinExistence type="predicted"/>
<accession>A0ABR2TX03</accession>
<dbReference type="EMBL" id="JBBPBN010000004">
    <property type="protein sequence ID" value="KAK9042015.1"/>
    <property type="molecule type" value="Genomic_DNA"/>
</dbReference>
<comment type="caution">
    <text evidence="1">The sequence shown here is derived from an EMBL/GenBank/DDBJ whole genome shotgun (WGS) entry which is preliminary data.</text>
</comment>
<evidence type="ECO:0000313" key="1">
    <source>
        <dbReference type="EMBL" id="KAK9042015.1"/>
    </source>
</evidence>
<gene>
    <name evidence="1" type="ORF">V6N11_017098</name>
</gene>
<name>A0ABR2TX03_9ROSI</name>
<sequence>MRWKRIGTCATKEVLFSAISQGDEDELVLRVVTVTKTLRRTGNVLHVRCVVSVCRMFPAETQSGKATIVMWNSPWGQGNGKTSTSLV</sequence>
<protein>
    <submittedName>
        <fullName evidence="1">Uncharacterized protein</fullName>
    </submittedName>
</protein>
<dbReference type="Proteomes" id="UP001396334">
    <property type="component" value="Unassembled WGS sequence"/>
</dbReference>
<keyword evidence="2" id="KW-1185">Reference proteome</keyword>
<evidence type="ECO:0000313" key="2">
    <source>
        <dbReference type="Proteomes" id="UP001396334"/>
    </source>
</evidence>
<reference evidence="1 2" key="1">
    <citation type="journal article" date="2024" name="G3 (Bethesda)">
        <title>Genome assembly of Hibiscus sabdariffa L. provides insights into metabolisms of medicinal natural products.</title>
        <authorList>
            <person name="Kim T."/>
        </authorList>
    </citation>
    <scope>NUCLEOTIDE SEQUENCE [LARGE SCALE GENOMIC DNA]</scope>
    <source>
        <strain evidence="1">TK-2024</strain>
        <tissue evidence="1">Old leaves</tissue>
    </source>
</reference>
<organism evidence="1 2">
    <name type="scientific">Hibiscus sabdariffa</name>
    <name type="common">roselle</name>
    <dbReference type="NCBI Taxonomy" id="183260"/>
    <lineage>
        <taxon>Eukaryota</taxon>
        <taxon>Viridiplantae</taxon>
        <taxon>Streptophyta</taxon>
        <taxon>Embryophyta</taxon>
        <taxon>Tracheophyta</taxon>
        <taxon>Spermatophyta</taxon>
        <taxon>Magnoliopsida</taxon>
        <taxon>eudicotyledons</taxon>
        <taxon>Gunneridae</taxon>
        <taxon>Pentapetalae</taxon>
        <taxon>rosids</taxon>
        <taxon>malvids</taxon>
        <taxon>Malvales</taxon>
        <taxon>Malvaceae</taxon>
        <taxon>Malvoideae</taxon>
        <taxon>Hibiscus</taxon>
    </lineage>
</organism>